<dbReference type="Pfam" id="PF13682">
    <property type="entry name" value="CZB"/>
    <property type="match status" value="1"/>
</dbReference>
<evidence type="ECO:0000256" key="1">
    <source>
        <dbReference type="SAM" id="MobiDB-lite"/>
    </source>
</evidence>
<feature type="region of interest" description="Disordered" evidence="1">
    <location>
        <begin position="179"/>
        <end position="204"/>
    </location>
</feature>
<reference evidence="4" key="1">
    <citation type="submission" date="2018-05" db="EMBL/GenBank/DDBJ databases">
        <title>Azospirillum thermophila sp. nov., a novel isolated from hot spring.</title>
        <authorList>
            <person name="Zhao Z."/>
        </authorList>
    </citation>
    <scope>NUCLEOTIDE SEQUENCE [LARGE SCALE GENOMIC DNA]</scope>
    <source>
        <strain evidence="4">CFH 70021</strain>
    </source>
</reference>
<name>A0A2S2CUE5_9PROT</name>
<gene>
    <name evidence="3" type="ORF">DEW08_06680</name>
</gene>
<evidence type="ECO:0000313" key="4">
    <source>
        <dbReference type="Proteomes" id="UP000245629"/>
    </source>
</evidence>
<feature type="compositionally biased region" description="Polar residues" evidence="1">
    <location>
        <begin position="191"/>
        <end position="204"/>
    </location>
</feature>
<dbReference type="Gene3D" id="1.20.120.30">
    <property type="entry name" value="Aspartate receptor, ligand-binding domain"/>
    <property type="match status" value="1"/>
</dbReference>
<evidence type="ECO:0000313" key="3">
    <source>
        <dbReference type="EMBL" id="AWK87897.1"/>
    </source>
</evidence>
<dbReference type="EMBL" id="CP029353">
    <property type="protein sequence ID" value="AWK87897.1"/>
    <property type="molecule type" value="Genomic_DNA"/>
</dbReference>
<dbReference type="AlphaFoldDB" id="A0A2S2CUE5"/>
<sequence>MLAAEGVGGIGTHLRLVIPEHGVRVDATVVAVSDGFQHARFDGEGLSTAEVNRIALRSTDRLVEATKNDHRVFVDRICAAAAGRAQIEPATLSTHHTCRLGTWYDNVSDLVMMELPAFKALAEPHREVHRVGREVLSALANGDGALAASKMSRLEESSRRVIGALDQLGRQYRQHAAASCHEPASLDGVPHSSSVQLGTRSVHG</sequence>
<evidence type="ECO:0000259" key="2">
    <source>
        <dbReference type="Pfam" id="PF13682"/>
    </source>
</evidence>
<dbReference type="Proteomes" id="UP000245629">
    <property type="component" value="Chromosome 2"/>
</dbReference>
<proteinExistence type="predicted"/>
<organism evidence="3 4">
    <name type="scientific">Azospirillum thermophilum</name>
    <dbReference type="NCBI Taxonomy" id="2202148"/>
    <lineage>
        <taxon>Bacteria</taxon>
        <taxon>Pseudomonadati</taxon>
        <taxon>Pseudomonadota</taxon>
        <taxon>Alphaproteobacteria</taxon>
        <taxon>Rhodospirillales</taxon>
        <taxon>Azospirillaceae</taxon>
        <taxon>Azospirillum</taxon>
    </lineage>
</organism>
<accession>A0A2S2CUE5</accession>
<dbReference type="KEGG" id="azz:DEW08_06680"/>
<keyword evidence="4" id="KW-1185">Reference proteome</keyword>
<dbReference type="InterPro" id="IPR025991">
    <property type="entry name" value="Chemoreceptor_zinc-bind_dom"/>
</dbReference>
<feature type="domain" description="Chemoreceptor zinc-binding" evidence="2">
    <location>
        <begin position="70"/>
        <end position="136"/>
    </location>
</feature>
<protein>
    <recommendedName>
        <fullName evidence="2">Chemoreceptor zinc-binding domain-containing protein</fullName>
    </recommendedName>
</protein>
<dbReference type="OrthoDB" id="266313at2"/>